<evidence type="ECO:0000313" key="2">
    <source>
        <dbReference type="Proteomes" id="UP000554482"/>
    </source>
</evidence>
<protein>
    <submittedName>
        <fullName evidence="1">Uncharacterized protein</fullName>
    </submittedName>
</protein>
<comment type="caution">
    <text evidence="1">The sequence shown here is derived from an EMBL/GenBank/DDBJ whole genome shotgun (WGS) entry which is preliminary data.</text>
</comment>
<keyword evidence="2" id="KW-1185">Reference proteome</keyword>
<sequence length="146" mass="16444">MGEERIGLRDGILSIANATRDLEMDNFLIEELGKQKILLYLKIGPSFIDDNLKYKVAASKALSVTLLSNNTWVKRELDYVYGILSIANATGDSEMDNFLIEEYGKQNTLLYLKIGPSFIYDNLKYKVAASNVLSVALLSNNTWVKR</sequence>
<evidence type="ECO:0000313" key="1">
    <source>
        <dbReference type="EMBL" id="KAF5197117.1"/>
    </source>
</evidence>
<accession>A0A7J6WJM7</accession>
<organism evidence="1 2">
    <name type="scientific">Thalictrum thalictroides</name>
    <name type="common">Rue-anemone</name>
    <name type="synonym">Anemone thalictroides</name>
    <dbReference type="NCBI Taxonomy" id="46969"/>
    <lineage>
        <taxon>Eukaryota</taxon>
        <taxon>Viridiplantae</taxon>
        <taxon>Streptophyta</taxon>
        <taxon>Embryophyta</taxon>
        <taxon>Tracheophyta</taxon>
        <taxon>Spermatophyta</taxon>
        <taxon>Magnoliopsida</taxon>
        <taxon>Ranunculales</taxon>
        <taxon>Ranunculaceae</taxon>
        <taxon>Thalictroideae</taxon>
        <taxon>Thalictrum</taxon>
    </lineage>
</organism>
<dbReference type="Proteomes" id="UP000554482">
    <property type="component" value="Unassembled WGS sequence"/>
</dbReference>
<gene>
    <name evidence="1" type="ORF">FRX31_013296</name>
</gene>
<dbReference type="EMBL" id="JABWDY010015083">
    <property type="protein sequence ID" value="KAF5197117.1"/>
    <property type="molecule type" value="Genomic_DNA"/>
</dbReference>
<reference evidence="1 2" key="1">
    <citation type="submission" date="2020-06" db="EMBL/GenBank/DDBJ databases">
        <title>Transcriptomic and genomic resources for Thalictrum thalictroides and T. hernandezii: Facilitating candidate gene discovery in an emerging model plant lineage.</title>
        <authorList>
            <person name="Arias T."/>
            <person name="Riano-Pachon D.M."/>
            <person name="Di Stilio V.S."/>
        </authorList>
    </citation>
    <scope>NUCLEOTIDE SEQUENCE [LARGE SCALE GENOMIC DNA]</scope>
    <source>
        <strain evidence="2">cv. WT478/WT964</strain>
        <tissue evidence="1">Leaves</tissue>
    </source>
</reference>
<dbReference type="AlphaFoldDB" id="A0A7J6WJM7"/>
<name>A0A7J6WJM7_THATH</name>
<proteinExistence type="predicted"/>